<evidence type="ECO:0000256" key="1">
    <source>
        <dbReference type="SAM" id="Phobius"/>
    </source>
</evidence>
<keyword evidence="1" id="KW-0812">Transmembrane</keyword>
<feature type="domain" description="PilX/PilW C-terminal" evidence="2">
    <location>
        <begin position="120"/>
        <end position="208"/>
    </location>
</feature>
<organism evidence="3 4">
    <name type="scientific">Cupriavidus respiraculi</name>
    <dbReference type="NCBI Taxonomy" id="195930"/>
    <lineage>
        <taxon>Bacteria</taxon>
        <taxon>Pseudomonadati</taxon>
        <taxon>Pseudomonadota</taxon>
        <taxon>Betaproteobacteria</taxon>
        <taxon>Burkholderiales</taxon>
        <taxon>Burkholderiaceae</taxon>
        <taxon>Cupriavidus</taxon>
    </lineage>
</organism>
<evidence type="ECO:0000313" key="4">
    <source>
        <dbReference type="Proteomes" id="UP000721236"/>
    </source>
</evidence>
<accession>A0ABM8XDE8</accession>
<dbReference type="RefSeq" id="WP_224042961.1">
    <property type="nucleotide sequence ID" value="NZ_CAJZAH010000003.1"/>
</dbReference>
<keyword evidence="4" id="KW-1185">Reference proteome</keyword>
<evidence type="ECO:0000259" key="2">
    <source>
        <dbReference type="Pfam" id="PF13681"/>
    </source>
</evidence>
<gene>
    <name evidence="3" type="ORF">LMG21510_03443</name>
</gene>
<dbReference type="Proteomes" id="UP000721236">
    <property type="component" value="Unassembled WGS sequence"/>
</dbReference>
<dbReference type="InterPro" id="IPR025205">
    <property type="entry name" value="PilX/PilW_C"/>
</dbReference>
<evidence type="ECO:0000313" key="3">
    <source>
        <dbReference type="EMBL" id="CAG9177951.1"/>
    </source>
</evidence>
<keyword evidence="1" id="KW-0472">Membrane</keyword>
<proteinExistence type="predicted"/>
<keyword evidence="1" id="KW-1133">Transmembrane helix</keyword>
<comment type="caution">
    <text evidence="3">The sequence shown here is derived from an EMBL/GenBank/DDBJ whole genome shotgun (WGS) entry which is preliminary data.</text>
</comment>
<dbReference type="EMBL" id="CAJZAH010000003">
    <property type="protein sequence ID" value="CAG9177951.1"/>
    <property type="molecule type" value="Genomic_DNA"/>
</dbReference>
<sequence length="209" mass="21984">MLRQGAVPARAGHGGGVTLLVTGVLLSMSAAVVAAALYVVLSGRQALSDRLDREIAFRAAEVALLDAEADVFGAASGAARGERFDHWPAPGRCGEGPQRGLCVPGPRVGKVTAASMYPVWQPWLDRTRPDDRIGVTLGTFTGATLPVMPAGVAGPTVLPRYVVELLPRHASGERIDAPMAMPRPRLRITAMGQGRDPAVRVVLQTIVQP</sequence>
<name>A0ABM8XDE8_9BURK</name>
<reference evidence="3 4" key="1">
    <citation type="submission" date="2021-08" db="EMBL/GenBank/DDBJ databases">
        <authorList>
            <person name="Peeters C."/>
        </authorList>
    </citation>
    <scope>NUCLEOTIDE SEQUENCE [LARGE SCALE GENOMIC DNA]</scope>
    <source>
        <strain evidence="3 4">LMG 21510</strain>
    </source>
</reference>
<feature type="transmembrane region" description="Helical" evidence="1">
    <location>
        <begin position="20"/>
        <end position="41"/>
    </location>
</feature>
<dbReference type="Pfam" id="PF13681">
    <property type="entry name" value="PilX"/>
    <property type="match status" value="1"/>
</dbReference>
<protein>
    <recommendedName>
        <fullName evidence="2">PilX/PilW C-terminal domain-containing protein</fullName>
    </recommendedName>
</protein>